<organism evidence="7 8">
    <name type="scientific">Kutzneria kofuensis</name>
    <dbReference type="NCBI Taxonomy" id="103725"/>
    <lineage>
        <taxon>Bacteria</taxon>
        <taxon>Bacillati</taxon>
        <taxon>Actinomycetota</taxon>
        <taxon>Actinomycetes</taxon>
        <taxon>Pseudonocardiales</taxon>
        <taxon>Pseudonocardiaceae</taxon>
        <taxon>Kutzneria</taxon>
    </lineage>
</organism>
<comment type="caution">
    <text evidence="7">The sequence shown here is derived from an EMBL/GenBank/DDBJ whole genome shotgun (WGS) entry which is preliminary data.</text>
</comment>
<dbReference type="SUPFAM" id="SSF48498">
    <property type="entry name" value="Tetracyclin repressor-like, C-terminal domain"/>
    <property type="match status" value="1"/>
</dbReference>
<accession>A0A7W9KFI1</accession>
<dbReference type="PANTHER" id="PTHR30055">
    <property type="entry name" value="HTH-TYPE TRANSCRIPTIONAL REGULATOR RUTR"/>
    <property type="match status" value="1"/>
</dbReference>
<keyword evidence="8" id="KW-1185">Reference proteome</keyword>
<dbReference type="GO" id="GO:0000976">
    <property type="term" value="F:transcription cis-regulatory region binding"/>
    <property type="evidence" value="ECO:0007669"/>
    <property type="project" value="TreeGrafter"/>
</dbReference>
<proteinExistence type="predicted"/>
<reference evidence="7 8" key="1">
    <citation type="submission" date="2020-08" db="EMBL/GenBank/DDBJ databases">
        <title>Sequencing the genomes of 1000 actinobacteria strains.</title>
        <authorList>
            <person name="Klenk H.-P."/>
        </authorList>
    </citation>
    <scope>NUCLEOTIDE SEQUENCE [LARGE SCALE GENOMIC DNA]</scope>
    <source>
        <strain evidence="7 8">DSM 43851</strain>
    </source>
</reference>
<evidence type="ECO:0000313" key="8">
    <source>
        <dbReference type="Proteomes" id="UP000585638"/>
    </source>
</evidence>
<dbReference type="EMBL" id="JACHIR010000001">
    <property type="protein sequence ID" value="MBB5891492.1"/>
    <property type="molecule type" value="Genomic_DNA"/>
</dbReference>
<dbReference type="AlphaFoldDB" id="A0A7W9KFI1"/>
<dbReference type="PANTHER" id="PTHR30055:SF200">
    <property type="entry name" value="HTH-TYPE TRANSCRIPTIONAL REPRESSOR BDCR"/>
    <property type="match status" value="1"/>
</dbReference>
<keyword evidence="3 5" id="KW-0238">DNA-binding</keyword>
<keyword evidence="1" id="KW-0678">Repressor</keyword>
<sequence length="202" mass="21796">MRRKTATARRAEVLEETLTQIRALGMAAVRVADVAEASGVSPALIIYHFGTKENLLSEALVHASAQDLSTLDSIVGAPGSPAFRLLAALDWYSPTGPARGWTIWIDAWSVAVRDRALAKVLADLQRRWIVAIAAVIDDGVAAGLFHTADSSAAAARLTSFLDGLAVRAVVHKTRTSRRDLRSWLIRQVSWELSVDPDELSGS</sequence>
<dbReference type="RefSeq" id="WP_184861611.1">
    <property type="nucleotide sequence ID" value="NZ_JACHIR010000001.1"/>
</dbReference>
<dbReference type="InterPro" id="IPR039538">
    <property type="entry name" value="BetI_C"/>
</dbReference>
<dbReference type="InterPro" id="IPR009057">
    <property type="entry name" value="Homeodomain-like_sf"/>
</dbReference>
<evidence type="ECO:0000256" key="3">
    <source>
        <dbReference type="ARBA" id="ARBA00023125"/>
    </source>
</evidence>
<keyword evidence="4" id="KW-0804">Transcription</keyword>
<dbReference type="InterPro" id="IPR001647">
    <property type="entry name" value="HTH_TetR"/>
</dbReference>
<evidence type="ECO:0000259" key="6">
    <source>
        <dbReference type="PROSITE" id="PS50977"/>
    </source>
</evidence>
<dbReference type="Pfam" id="PF13977">
    <property type="entry name" value="TetR_C_6"/>
    <property type="match status" value="1"/>
</dbReference>
<name>A0A7W9KFI1_9PSEU</name>
<keyword evidence="2" id="KW-0805">Transcription regulation</keyword>
<dbReference type="Pfam" id="PF00440">
    <property type="entry name" value="TetR_N"/>
    <property type="match status" value="1"/>
</dbReference>
<evidence type="ECO:0000313" key="7">
    <source>
        <dbReference type="EMBL" id="MBB5891492.1"/>
    </source>
</evidence>
<evidence type="ECO:0000256" key="1">
    <source>
        <dbReference type="ARBA" id="ARBA00022491"/>
    </source>
</evidence>
<gene>
    <name evidence="7" type="ORF">BJ998_002688</name>
</gene>
<dbReference type="InterPro" id="IPR050109">
    <property type="entry name" value="HTH-type_TetR-like_transc_reg"/>
</dbReference>
<protein>
    <submittedName>
        <fullName evidence="7">AcrR family transcriptional regulator</fullName>
    </submittedName>
</protein>
<dbReference type="Gene3D" id="1.10.357.10">
    <property type="entry name" value="Tetracycline Repressor, domain 2"/>
    <property type="match status" value="1"/>
</dbReference>
<evidence type="ECO:0000256" key="4">
    <source>
        <dbReference type="ARBA" id="ARBA00023163"/>
    </source>
</evidence>
<dbReference type="InterPro" id="IPR036271">
    <property type="entry name" value="Tet_transcr_reg_TetR-rel_C_sf"/>
</dbReference>
<dbReference type="Proteomes" id="UP000585638">
    <property type="component" value="Unassembled WGS sequence"/>
</dbReference>
<feature type="domain" description="HTH tetR-type" evidence="6">
    <location>
        <begin position="7"/>
        <end position="67"/>
    </location>
</feature>
<evidence type="ECO:0000256" key="5">
    <source>
        <dbReference type="PROSITE-ProRule" id="PRU00335"/>
    </source>
</evidence>
<dbReference type="PROSITE" id="PS50977">
    <property type="entry name" value="HTH_TETR_2"/>
    <property type="match status" value="1"/>
</dbReference>
<evidence type="ECO:0000256" key="2">
    <source>
        <dbReference type="ARBA" id="ARBA00023015"/>
    </source>
</evidence>
<feature type="DNA-binding region" description="H-T-H motif" evidence="5">
    <location>
        <begin position="30"/>
        <end position="49"/>
    </location>
</feature>
<dbReference type="SUPFAM" id="SSF46689">
    <property type="entry name" value="Homeodomain-like"/>
    <property type="match status" value="1"/>
</dbReference>
<dbReference type="GO" id="GO:0003700">
    <property type="term" value="F:DNA-binding transcription factor activity"/>
    <property type="evidence" value="ECO:0007669"/>
    <property type="project" value="TreeGrafter"/>
</dbReference>